<keyword evidence="1" id="KW-0472">Membrane</keyword>
<evidence type="ECO:0008006" key="4">
    <source>
        <dbReference type="Google" id="ProtNLM"/>
    </source>
</evidence>
<dbReference type="AlphaFoldDB" id="A0A3G6IZZ9"/>
<sequence length="458" mass="50231">MTLSLNNEPCEQRKNTNLRAIVLRMHTVAGILIAPLIFVAAVSGLGYALCPTIEQWVYHDQINTTVPQQAQRLDVQQQVQAAVAAAEDGSLAGLQSDQAQLAGVQLYEEPDKNTRVLFSDPNLKEGVYHAVFVDPYTAEIKGQLEQYGKSSALPLTQWMSFGHKDLWLGTPGRIYSELAASWLGFFAFSGVALWWQLQAKGSSRLQGMFRWPKAKRSGTRLQYLRQHGVVGTALVAGLLFLCVTGLTWSLVAGANIAKVRNEFGWAPPRTDASMAQSITIDDPVADIDTVASTATENLRLPLRLMLPAQAGQGWVATESRQPYRMSTDALSIDSEGEVLSWNRFDSWPLEAKATVWLIQLHMGTLFGLPNQLALVALALGIIFLVVRGYQIWARRGFGNAPRVRSLRPLASKQGAAFLLALGIYSLVAPLFGISLVVLFALDWGLSKVGEAIKLEEEN</sequence>
<feature type="transmembrane region" description="Helical" evidence="1">
    <location>
        <begin position="414"/>
        <end position="441"/>
    </location>
</feature>
<dbReference type="Pfam" id="PF03929">
    <property type="entry name" value="PepSY_TM"/>
    <property type="match status" value="1"/>
</dbReference>
<dbReference type="Proteomes" id="UP000271426">
    <property type="component" value="Chromosome"/>
</dbReference>
<evidence type="ECO:0000313" key="3">
    <source>
        <dbReference type="Proteomes" id="UP000271426"/>
    </source>
</evidence>
<feature type="transmembrane region" description="Helical" evidence="1">
    <location>
        <begin position="229"/>
        <end position="251"/>
    </location>
</feature>
<evidence type="ECO:0000256" key="1">
    <source>
        <dbReference type="SAM" id="Phobius"/>
    </source>
</evidence>
<name>A0A3G6IZZ9_9CORY</name>
<dbReference type="PANTHER" id="PTHR34219:SF1">
    <property type="entry name" value="PEPSY DOMAIN-CONTAINING PROTEIN"/>
    <property type="match status" value="1"/>
</dbReference>
<dbReference type="KEGG" id="cpso:CPPEL_07710"/>
<feature type="transmembrane region" description="Helical" evidence="1">
    <location>
        <begin position="174"/>
        <end position="195"/>
    </location>
</feature>
<accession>A0A3G6IZZ9</accession>
<keyword evidence="1" id="KW-0812">Transmembrane</keyword>
<keyword evidence="3" id="KW-1185">Reference proteome</keyword>
<dbReference type="RefSeq" id="WP_123960548.1">
    <property type="nucleotide sequence ID" value="NZ_CP033898.1"/>
</dbReference>
<feature type="transmembrane region" description="Helical" evidence="1">
    <location>
        <begin position="21"/>
        <end position="49"/>
    </location>
</feature>
<dbReference type="EMBL" id="CP033898">
    <property type="protein sequence ID" value="AZA09650.1"/>
    <property type="molecule type" value="Genomic_DNA"/>
</dbReference>
<evidence type="ECO:0000313" key="2">
    <source>
        <dbReference type="EMBL" id="AZA09650.1"/>
    </source>
</evidence>
<proteinExistence type="predicted"/>
<dbReference type="PANTHER" id="PTHR34219">
    <property type="entry name" value="IRON-REGULATED INNER MEMBRANE PROTEIN-RELATED"/>
    <property type="match status" value="1"/>
</dbReference>
<dbReference type="OrthoDB" id="9791166at2"/>
<reference evidence="2 3" key="1">
    <citation type="submission" date="2018-11" db="EMBL/GenBank/DDBJ databases">
        <authorList>
            <person name="Kleinhagauer T."/>
            <person name="Glaeser S.P."/>
            <person name="Spergser J."/>
            <person name="Ruckert C."/>
            <person name="Kaempfer P."/>
            <person name="Busse H.-J."/>
        </authorList>
    </citation>
    <scope>NUCLEOTIDE SEQUENCE [LARGE SCALE GENOMIC DNA]</scope>
    <source>
        <strain evidence="2 3">812CH</strain>
    </source>
</reference>
<protein>
    <recommendedName>
        <fullName evidence="4">PepSY-associated TM helix</fullName>
    </recommendedName>
</protein>
<keyword evidence="1" id="KW-1133">Transmembrane helix</keyword>
<gene>
    <name evidence="2" type="ORF">CPPEL_07710</name>
</gene>
<dbReference type="InterPro" id="IPR005625">
    <property type="entry name" value="PepSY-ass_TM"/>
</dbReference>
<organism evidence="2 3">
    <name type="scientific">Corynebacterium pseudopelargi</name>
    <dbReference type="NCBI Taxonomy" id="2080757"/>
    <lineage>
        <taxon>Bacteria</taxon>
        <taxon>Bacillati</taxon>
        <taxon>Actinomycetota</taxon>
        <taxon>Actinomycetes</taxon>
        <taxon>Mycobacteriales</taxon>
        <taxon>Corynebacteriaceae</taxon>
        <taxon>Corynebacterium</taxon>
    </lineage>
</organism>
<feature type="transmembrane region" description="Helical" evidence="1">
    <location>
        <begin position="372"/>
        <end position="393"/>
    </location>
</feature>